<organism evidence="1 2">
    <name type="scientific">Tetranychus urticae</name>
    <name type="common">Two-spotted spider mite</name>
    <dbReference type="NCBI Taxonomy" id="32264"/>
    <lineage>
        <taxon>Eukaryota</taxon>
        <taxon>Metazoa</taxon>
        <taxon>Ecdysozoa</taxon>
        <taxon>Arthropoda</taxon>
        <taxon>Chelicerata</taxon>
        <taxon>Arachnida</taxon>
        <taxon>Acari</taxon>
        <taxon>Acariformes</taxon>
        <taxon>Trombidiformes</taxon>
        <taxon>Prostigmata</taxon>
        <taxon>Eleutherengona</taxon>
        <taxon>Raphignathae</taxon>
        <taxon>Tetranychoidea</taxon>
        <taxon>Tetranychidae</taxon>
        <taxon>Tetranychus</taxon>
    </lineage>
</organism>
<keyword evidence="2" id="KW-1185">Reference proteome</keyword>
<reference evidence="2" key="1">
    <citation type="submission" date="2011-08" db="EMBL/GenBank/DDBJ databases">
        <authorList>
            <person name="Rombauts S."/>
        </authorList>
    </citation>
    <scope>NUCLEOTIDE SEQUENCE</scope>
    <source>
        <strain evidence="2">London</strain>
    </source>
</reference>
<dbReference type="EnsemblMetazoa" id="tetur01g03470.1">
    <property type="protein sequence ID" value="tetur01g03470.1"/>
    <property type="gene ID" value="tetur01g03470"/>
</dbReference>
<evidence type="ECO:0000313" key="1">
    <source>
        <dbReference type="EnsemblMetazoa" id="tetur01g03470.1"/>
    </source>
</evidence>
<accession>T1JQJ9</accession>
<name>T1JQJ9_TETUR</name>
<dbReference type="HOGENOM" id="CLU_3175987_0_0_1"/>
<evidence type="ECO:0000313" key="2">
    <source>
        <dbReference type="Proteomes" id="UP000015104"/>
    </source>
</evidence>
<dbReference type="EMBL" id="CAEY01000437">
    <property type="status" value="NOT_ANNOTATED_CDS"/>
    <property type="molecule type" value="Genomic_DNA"/>
</dbReference>
<dbReference type="AlphaFoldDB" id="T1JQJ9"/>
<reference evidence="1" key="2">
    <citation type="submission" date="2015-06" db="UniProtKB">
        <authorList>
            <consortium name="EnsemblMetazoa"/>
        </authorList>
    </citation>
    <scope>IDENTIFICATION</scope>
</reference>
<proteinExistence type="predicted"/>
<protein>
    <submittedName>
        <fullName evidence="1">Uncharacterized protein</fullName>
    </submittedName>
</protein>
<dbReference type="Proteomes" id="UP000015104">
    <property type="component" value="Unassembled WGS sequence"/>
</dbReference>
<sequence>MIYDDSDTPHWPQSGPYVRSIFYESSQRGKNNTKHCVAAEKLDLNHD</sequence>